<dbReference type="InterPro" id="IPR011006">
    <property type="entry name" value="CheY-like_superfamily"/>
</dbReference>
<proteinExistence type="predicted"/>
<dbReference type="AlphaFoldDB" id="A0A2M8QG59"/>
<dbReference type="Pfam" id="PF00072">
    <property type="entry name" value="Response_reg"/>
    <property type="match status" value="1"/>
</dbReference>
<evidence type="ECO:0000313" key="6">
    <source>
        <dbReference type="EMBL" id="PJF48801.1"/>
    </source>
</evidence>
<dbReference type="InterPro" id="IPR001789">
    <property type="entry name" value="Sig_transdc_resp-reg_receiver"/>
</dbReference>
<gene>
    <name evidence="6" type="ORF">CUN48_01770</name>
</gene>
<keyword evidence="4" id="KW-0597">Phosphoprotein</keyword>
<keyword evidence="2" id="KW-0238">DNA-binding</keyword>
<organism evidence="6 7">
    <name type="scientific">Candidatus Thermofonsia Clade 3 bacterium</name>
    <dbReference type="NCBI Taxonomy" id="2364212"/>
    <lineage>
        <taxon>Bacteria</taxon>
        <taxon>Bacillati</taxon>
        <taxon>Chloroflexota</taxon>
        <taxon>Candidatus Thermofontia</taxon>
        <taxon>Candidatus Thermofonsia Clade 3</taxon>
    </lineage>
</organism>
<evidence type="ECO:0000259" key="5">
    <source>
        <dbReference type="PROSITE" id="PS50110"/>
    </source>
</evidence>
<dbReference type="InterPro" id="IPR039420">
    <property type="entry name" value="WalR-like"/>
</dbReference>
<comment type="caution">
    <text evidence="6">The sequence shown here is derived from an EMBL/GenBank/DDBJ whole genome shotgun (WGS) entry which is preliminary data.</text>
</comment>
<dbReference type="Gene3D" id="3.40.50.2300">
    <property type="match status" value="1"/>
</dbReference>
<dbReference type="SUPFAM" id="SSF52172">
    <property type="entry name" value="CheY-like"/>
    <property type="match status" value="1"/>
</dbReference>
<evidence type="ECO:0000256" key="1">
    <source>
        <dbReference type="ARBA" id="ARBA00023015"/>
    </source>
</evidence>
<dbReference type="SMART" id="SM00448">
    <property type="entry name" value="REC"/>
    <property type="match status" value="1"/>
</dbReference>
<feature type="domain" description="Response regulatory" evidence="5">
    <location>
        <begin position="10"/>
        <end position="124"/>
    </location>
</feature>
<keyword evidence="1" id="KW-0805">Transcription regulation</keyword>
<dbReference type="Proteomes" id="UP000230790">
    <property type="component" value="Unassembled WGS sequence"/>
</dbReference>
<dbReference type="InterPro" id="IPR058245">
    <property type="entry name" value="NreC/VraR/RcsB-like_REC"/>
</dbReference>
<evidence type="ECO:0000256" key="4">
    <source>
        <dbReference type="PROSITE-ProRule" id="PRU00169"/>
    </source>
</evidence>
<dbReference type="GO" id="GO:0000160">
    <property type="term" value="P:phosphorelay signal transduction system"/>
    <property type="evidence" value="ECO:0007669"/>
    <property type="project" value="InterPro"/>
</dbReference>
<name>A0A2M8QG59_9CHLR</name>
<dbReference type="PANTHER" id="PTHR43214">
    <property type="entry name" value="TWO-COMPONENT RESPONSE REGULATOR"/>
    <property type="match status" value="1"/>
</dbReference>
<evidence type="ECO:0000256" key="2">
    <source>
        <dbReference type="ARBA" id="ARBA00023125"/>
    </source>
</evidence>
<dbReference type="CDD" id="cd17535">
    <property type="entry name" value="REC_NarL-like"/>
    <property type="match status" value="1"/>
</dbReference>
<accession>A0A2M8QG59</accession>
<feature type="modified residue" description="4-aspartylphosphate" evidence="4">
    <location>
        <position position="61"/>
    </location>
</feature>
<evidence type="ECO:0000256" key="3">
    <source>
        <dbReference type="ARBA" id="ARBA00023163"/>
    </source>
</evidence>
<reference evidence="6 7" key="1">
    <citation type="submission" date="2017-11" db="EMBL/GenBank/DDBJ databases">
        <title>Evolution of Phototrophy in the Chloroflexi Phylum Driven by Horizontal Gene Transfer.</title>
        <authorList>
            <person name="Ward L.M."/>
            <person name="Hemp J."/>
            <person name="Shih P.M."/>
            <person name="Mcglynn S.E."/>
            <person name="Fischer W."/>
        </authorList>
    </citation>
    <scope>NUCLEOTIDE SEQUENCE [LARGE SCALE GENOMIC DNA]</scope>
    <source>
        <strain evidence="6">JP3_7</strain>
    </source>
</reference>
<protein>
    <recommendedName>
        <fullName evidence="5">Response regulatory domain-containing protein</fullName>
    </recommendedName>
</protein>
<dbReference type="PANTHER" id="PTHR43214:SF41">
    <property type="entry name" value="NITRATE_NITRITE RESPONSE REGULATOR PROTEIN NARP"/>
    <property type="match status" value="1"/>
</dbReference>
<sequence length="127" mass="13900">MSGLVAEPVRVLLADDQEKVRSALRLLIEQELGFFVVGEAGAADELLHSILKTYPQIVLLDWELPGLPEAHKLDALRLLDPRLKIIALSGAPEARKSALAEGVDGFISKSEPPDGILRALYFVYNKV</sequence>
<dbReference type="EMBL" id="PGTN01000006">
    <property type="protein sequence ID" value="PJF48801.1"/>
    <property type="molecule type" value="Genomic_DNA"/>
</dbReference>
<dbReference type="GO" id="GO:0003677">
    <property type="term" value="F:DNA binding"/>
    <property type="evidence" value="ECO:0007669"/>
    <property type="project" value="UniProtKB-KW"/>
</dbReference>
<evidence type="ECO:0000313" key="7">
    <source>
        <dbReference type="Proteomes" id="UP000230790"/>
    </source>
</evidence>
<keyword evidence="3" id="KW-0804">Transcription</keyword>
<dbReference type="PROSITE" id="PS50110">
    <property type="entry name" value="RESPONSE_REGULATORY"/>
    <property type="match status" value="1"/>
</dbReference>